<reference evidence="2" key="2">
    <citation type="submission" date="2025-09" db="UniProtKB">
        <authorList>
            <consortium name="Ensembl"/>
        </authorList>
    </citation>
    <scope>IDENTIFICATION</scope>
</reference>
<dbReference type="PANTHER" id="PTHR10887">
    <property type="entry name" value="DNA2/NAM7 HELICASE FAMILY"/>
    <property type="match status" value="1"/>
</dbReference>
<dbReference type="Gene3D" id="3.40.50.300">
    <property type="entry name" value="P-loop containing nucleotide triphosphate hydrolases"/>
    <property type="match status" value="2"/>
</dbReference>
<organism evidence="2 3">
    <name type="scientific">Amazona collaria</name>
    <name type="common">yellow-billed parrot</name>
    <dbReference type="NCBI Taxonomy" id="241587"/>
    <lineage>
        <taxon>Eukaryota</taxon>
        <taxon>Metazoa</taxon>
        <taxon>Chordata</taxon>
        <taxon>Craniata</taxon>
        <taxon>Vertebrata</taxon>
        <taxon>Euteleostomi</taxon>
        <taxon>Archelosauria</taxon>
        <taxon>Archosauria</taxon>
        <taxon>Dinosauria</taxon>
        <taxon>Saurischia</taxon>
        <taxon>Theropoda</taxon>
        <taxon>Coelurosauria</taxon>
        <taxon>Aves</taxon>
        <taxon>Neognathae</taxon>
        <taxon>Neoaves</taxon>
        <taxon>Telluraves</taxon>
        <taxon>Australaves</taxon>
        <taxon>Psittaciformes</taxon>
        <taxon>Psittacidae</taxon>
        <taxon>Amazona</taxon>
    </lineage>
</organism>
<proteinExistence type="predicted"/>
<evidence type="ECO:0000313" key="2">
    <source>
        <dbReference type="Ensembl" id="ENSACOP00000013903.1"/>
    </source>
</evidence>
<dbReference type="Ensembl" id="ENSACOT00000014389.1">
    <property type="protein sequence ID" value="ENSACOP00000013903.1"/>
    <property type="gene ID" value="ENSACOG00000009656.1"/>
</dbReference>
<feature type="domain" description="DNA2/NAM7 helicase-like C-terminal" evidence="1">
    <location>
        <begin position="1"/>
        <end position="122"/>
    </location>
</feature>
<dbReference type="InterPro" id="IPR041679">
    <property type="entry name" value="DNA2/NAM7-like_C"/>
</dbReference>
<dbReference type="PANTHER" id="PTHR10887:SF531">
    <property type="entry name" value="PROTEIN ZGRF1"/>
    <property type="match status" value="1"/>
</dbReference>
<keyword evidence="3" id="KW-1185">Reference proteome</keyword>
<dbReference type="GO" id="GO:0006369">
    <property type="term" value="P:termination of RNA polymerase II transcription"/>
    <property type="evidence" value="ECO:0007669"/>
    <property type="project" value="TreeGrafter"/>
</dbReference>
<dbReference type="GO" id="GO:0016604">
    <property type="term" value="C:nuclear body"/>
    <property type="evidence" value="ECO:0007669"/>
    <property type="project" value="TreeGrafter"/>
</dbReference>
<dbReference type="InterPro" id="IPR047187">
    <property type="entry name" value="SF1_C_Upf1"/>
</dbReference>
<dbReference type="SUPFAM" id="SSF52540">
    <property type="entry name" value="P-loop containing nucleoside triphosphate hydrolases"/>
    <property type="match status" value="1"/>
</dbReference>
<dbReference type="Pfam" id="PF13087">
    <property type="entry name" value="AAA_12"/>
    <property type="match status" value="1"/>
</dbReference>
<name>A0A8B9FSG2_9PSIT</name>
<dbReference type="Proteomes" id="UP000694522">
    <property type="component" value="Unplaced"/>
</dbReference>
<protein>
    <recommendedName>
        <fullName evidence="1">DNA2/NAM7 helicase-like C-terminal domain-containing protein</fullName>
    </recommendedName>
</protein>
<evidence type="ECO:0000313" key="3">
    <source>
        <dbReference type="Proteomes" id="UP000694522"/>
    </source>
</evidence>
<evidence type="ECO:0000259" key="1">
    <source>
        <dbReference type="Pfam" id="PF13087"/>
    </source>
</evidence>
<dbReference type="InterPro" id="IPR045055">
    <property type="entry name" value="DNA2/NAM7-like"/>
</dbReference>
<accession>A0A8B9FSG2</accession>
<dbReference type="InterPro" id="IPR027417">
    <property type="entry name" value="P-loop_NTPase"/>
</dbReference>
<dbReference type="GO" id="GO:0001147">
    <property type="term" value="F:transcription termination site sequence-specific DNA binding"/>
    <property type="evidence" value="ECO:0007669"/>
    <property type="project" value="TreeGrafter"/>
</dbReference>
<dbReference type="CDD" id="cd18808">
    <property type="entry name" value="SF1_C_Upf1"/>
    <property type="match status" value="1"/>
</dbReference>
<sequence length="195" mass="22311">ISAIANDLFYGGNLIDGISEEDRSPLLDWLPTLCFYNVNGVEQIERDNSFYNMPEAHFTVKLTQALISSGIEGSAVGVITLYKSQMCKIQNLLCGVHTELSKIKAVQVSTIDAFQGSEKEIIRMNVALTRARRHLLIVGNLPFLSRNRLWGRVIQHCKEWENGLQHVSQCEQWLNDILKSYWENKKEEQQSKKEK</sequence>
<dbReference type="AlphaFoldDB" id="A0A8B9FSG2"/>
<reference evidence="2" key="1">
    <citation type="submission" date="2025-08" db="UniProtKB">
        <authorList>
            <consortium name="Ensembl"/>
        </authorList>
    </citation>
    <scope>IDENTIFICATION</scope>
</reference>